<keyword evidence="8" id="KW-0675">Receptor</keyword>
<dbReference type="InterPro" id="IPR001611">
    <property type="entry name" value="Leu-rich_rpt"/>
</dbReference>
<protein>
    <submittedName>
        <fullName evidence="10">Receptor-like protein 7</fullName>
    </submittedName>
</protein>
<dbReference type="Pfam" id="PF13855">
    <property type="entry name" value="LRR_8"/>
    <property type="match status" value="1"/>
</dbReference>
<evidence type="ECO:0000313" key="11">
    <source>
        <dbReference type="Proteomes" id="UP000237347"/>
    </source>
</evidence>
<dbReference type="GO" id="GO:0016020">
    <property type="term" value="C:membrane"/>
    <property type="evidence" value="ECO:0007669"/>
    <property type="project" value="UniProtKB-SubCell"/>
</dbReference>
<dbReference type="FunFam" id="3.80.10.10:FF:000041">
    <property type="entry name" value="LRR receptor-like serine/threonine-protein kinase ERECTA"/>
    <property type="match status" value="1"/>
</dbReference>
<dbReference type="PRINTS" id="PR00019">
    <property type="entry name" value="LEURICHRPT"/>
</dbReference>
<reference evidence="10 11" key="1">
    <citation type="journal article" date="2018" name="Sci. Data">
        <title>The draft genome sequence of cork oak.</title>
        <authorList>
            <person name="Ramos A.M."/>
            <person name="Usie A."/>
            <person name="Barbosa P."/>
            <person name="Barros P.M."/>
            <person name="Capote T."/>
            <person name="Chaves I."/>
            <person name="Simoes F."/>
            <person name="Abreu I."/>
            <person name="Carrasquinho I."/>
            <person name="Faro C."/>
            <person name="Guimaraes J.B."/>
            <person name="Mendonca D."/>
            <person name="Nobrega F."/>
            <person name="Rodrigues L."/>
            <person name="Saibo N.J.M."/>
            <person name="Varela M.C."/>
            <person name="Egas C."/>
            <person name="Matos J."/>
            <person name="Miguel C.M."/>
            <person name="Oliveira M.M."/>
            <person name="Ricardo C.P."/>
            <person name="Goncalves S."/>
        </authorList>
    </citation>
    <scope>NUCLEOTIDE SEQUENCE [LARGE SCALE GENOMIC DNA]</scope>
    <source>
        <strain evidence="11">cv. HL8</strain>
    </source>
</reference>
<feature type="non-terminal residue" evidence="10">
    <location>
        <position position="1"/>
    </location>
</feature>
<sequence>LCEHFIISTSVNVSSLISLSLANCGLRGQFPTNIFLMPKLSKIDLSYNHLLIGFLLEFHSGSSLELLDLSSTNFFGILPNSIDNLESFIKLDLSQAKLSWEIPNSIGNLQSLNFLDLSSNLSNNPFHGEIPFSLGNLTQLEFLFLFNSSFDGSTLKLQNISSSQLNYLDLMINKLYGSIPRSITNFTYLQYLYLSSINPKDMLRSCNLLEFPIFLKSLNELQYLDLSNNKIESKVPKWFWNVGKETLQSLNLSFNHFSGSEQPLNILPWKNMRYLNLRSNMLQGLLPTPPLSIDYFLASNNNLTGRIPPMICILNAFQVLDLSNNQLIGQIPHCLVMGYASGLDWLLDMSSSQGGQIIGLEELLE</sequence>
<dbReference type="Proteomes" id="UP000237347">
    <property type="component" value="Unassembled WGS sequence"/>
</dbReference>
<dbReference type="Pfam" id="PF00560">
    <property type="entry name" value="LRR_1"/>
    <property type="match status" value="2"/>
</dbReference>
<gene>
    <name evidence="10" type="primary">RLP7_10</name>
    <name evidence="10" type="ORF">CFP56_038085</name>
</gene>
<proteinExistence type="predicted"/>
<keyword evidence="3" id="KW-0812">Transmembrane</keyword>
<evidence type="ECO:0000256" key="3">
    <source>
        <dbReference type="ARBA" id="ARBA00022692"/>
    </source>
</evidence>
<evidence type="ECO:0000256" key="9">
    <source>
        <dbReference type="ARBA" id="ARBA00023180"/>
    </source>
</evidence>
<dbReference type="EMBL" id="PKMF04000713">
    <property type="protein sequence ID" value="KAK7821119.1"/>
    <property type="molecule type" value="Genomic_DNA"/>
</dbReference>
<organism evidence="10 11">
    <name type="scientific">Quercus suber</name>
    <name type="common">Cork oak</name>
    <dbReference type="NCBI Taxonomy" id="58331"/>
    <lineage>
        <taxon>Eukaryota</taxon>
        <taxon>Viridiplantae</taxon>
        <taxon>Streptophyta</taxon>
        <taxon>Embryophyta</taxon>
        <taxon>Tracheophyta</taxon>
        <taxon>Spermatophyta</taxon>
        <taxon>Magnoliopsida</taxon>
        <taxon>eudicotyledons</taxon>
        <taxon>Gunneridae</taxon>
        <taxon>Pentapetalae</taxon>
        <taxon>rosids</taxon>
        <taxon>fabids</taxon>
        <taxon>Fagales</taxon>
        <taxon>Fagaceae</taxon>
        <taxon>Quercus</taxon>
    </lineage>
</organism>
<evidence type="ECO:0000256" key="2">
    <source>
        <dbReference type="ARBA" id="ARBA00022614"/>
    </source>
</evidence>
<comment type="subcellular location">
    <subcellularLocation>
        <location evidence="1">Membrane</location>
        <topology evidence="1">Single-pass type I membrane protein</topology>
    </subcellularLocation>
</comment>
<keyword evidence="2" id="KW-0433">Leucine-rich repeat</keyword>
<keyword evidence="11" id="KW-1185">Reference proteome</keyword>
<keyword evidence="9" id="KW-0325">Glycoprotein</keyword>
<keyword evidence="4" id="KW-0732">Signal</keyword>
<comment type="caution">
    <text evidence="10">The sequence shown here is derived from an EMBL/GenBank/DDBJ whole genome shotgun (WGS) entry which is preliminary data.</text>
</comment>
<accession>A0AAW0J2R5</accession>
<keyword evidence="5" id="KW-0677">Repeat</keyword>
<dbReference type="PANTHER" id="PTHR27000">
    <property type="entry name" value="LEUCINE-RICH REPEAT RECEPTOR-LIKE PROTEIN KINASE FAMILY PROTEIN-RELATED"/>
    <property type="match status" value="1"/>
</dbReference>
<evidence type="ECO:0000256" key="1">
    <source>
        <dbReference type="ARBA" id="ARBA00004479"/>
    </source>
</evidence>
<dbReference type="PROSITE" id="PS51450">
    <property type="entry name" value="LRR"/>
    <property type="match status" value="1"/>
</dbReference>
<evidence type="ECO:0000313" key="10">
    <source>
        <dbReference type="EMBL" id="KAK7821119.1"/>
    </source>
</evidence>
<evidence type="ECO:0000256" key="8">
    <source>
        <dbReference type="ARBA" id="ARBA00023170"/>
    </source>
</evidence>
<dbReference type="PANTHER" id="PTHR27000:SF787">
    <property type="entry name" value="RECEPTOR-LIKE PROTEIN 39"/>
    <property type="match status" value="1"/>
</dbReference>
<keyword evidence="6" id="KW-1133">Transmembrane helix</keyword>
<dbReference type="InterPro" id="IPR032675">
    <property type="entry name" value="LRR_dom_sf"/>
</dbReference>
<evidence type="ECO:0000256" key="5">
    <source>
        <dbReference type="ARBA" id="ARBA00022737"/>
    </source>
</evidence>
<evidence type="ECO:0000256" key="6">
    <source>
        <dbReference type="ARBA" id="ARBA00022989"/>
    </source>
</evidence>
<dbReference type="SUPFAM" id="SSF52058">
    <property type="entry name" value="L domain-like"/>
    <property type="match status" value="1"/>
</dbReference>
<name>A0AAW0J2R5_QUESU</name>
<dbReference type="Gene3D" id="3.80.10.10">
    <property type="entry name" value="Ribonuclease Inhibitor"/>
    <property type="match status" value="3"/>
</dbReference>
<dbReference type="AlphaFoldDB" id="A0AAW0J2R5"/>
<keyword evidence="7" id="KW-0472">Membrane</keyword>
<evidence type="ECO:0000256" key="7">
    <source>
        <dbReference type="ARBA" id="ARBA00023136"/>
    </source>
</evidence>
<evidence type="ECO:0000256" key="4">
    <source>
        <dbReference type="ARBA" id="ARBA00022729"/>
    </source>
</evidence>